<protein>
    <recommendedName>
        <fullName evidence="5">Reverse transcriptase Ty1/copia-type domain-containing protein</fullName>
    </recommendedName>
</protein>
<organism evidence="3 4">
    <name type="scientific">Tagetes erecta</name>
    <name type="common">African marigold</name>
    <dbReference type="NCBI Taxonomy" id="13708"/>
    <lineage>
        <taxon>Eukaryota</taxon>
        <taxon>Viridiplantae</taxon>
        <taxon>Streptophyta</taxon>
        <taxon>Embryophyta</taxon>
        <taxon>Tracheophyta</taxon>
        <taxon>Spermatophyta</taxon>
        <taxon>Magnoliopsida</taxon>
        <taxon>eudicotyledons</taxon>
        <taxon>Gunneridae</taxon>
        <taxon>Pentapetalae</taxon>
        <taxon>asterids</taxon>
        <taxon>campanulids</taxon>
        <taxon>Asterales</taxon>
        <taxon>Asteraceae</taxon>
        <taxon>Asteroideae</taxon>
        <taxon>Heliantheae alliance</taxon>
        <taxon>Tageteae</taxon>
        <taxon>Tagetes</taxon>
    </lineage>
</organism>
<comment type="caution">
    <text evidence="3">The sequence shown here is derived from an EMBL/GenBank/DDBJ whole genome shotgun (WGS) entry which is preliminary data.</text>
</comment>
<dbReference type="InterPro" id="IPR013103">
    <property type="entry name" value="RVT_2"/>
</dbReference>
<accession>A0AAD8JYB1</accession>
<dbReference type="InterPro" id="IPR057670">
    <property type="entry name" value="SH3_retrovirus"/>
</dbReference>
<dbReference type="Pfam" id="PF25597">
    <property type="entry name" value="SH3_retrovirus"/>
    <property type="match status" value="1"/>
</dbReference>
<evidence type="ECO:0000313" key="4">
    <source>
        <dbReference type="Proteomes" id="UP001229421"/>
    </source>
</evidence>
<dbReference type="AlphaFoldDB" id="A0AAD8JYB1"/>
<gene>
    <name evidence="3" type="ORF">QVD17_34841</name>
</gene>
<evidence type="ECO:0000259" key="1">
    <source>
        <dbReference type="Pfam" id="PF07727"/>
    </source>
</evidence>
<feature type="domain" description="Reverse transcriptase Ty1/copia-type" evidence="1">
    <location>
        <begin position="189"/>
        <end position="403"/>
    </location>
</feature>
<sequence length="648" mass="74530">MKTPMELWSGDKPECDHLRVVGSLAYSHISQDKLDPRAEKCIMLGYPEWVKGYKLWRIGGGKPRVFVSRNVEFQETVFYKNVVSEHCDKFPNPDEGVQSQSSNGNHNMIERRPKRNIIKTLRYRDNSNLSAVAFSAAEEESIYEPMSYDEAMTAPNQEKWYGAMREEMTSLWKNKTWELVKDPISGSDKPRFKARLVAKGFTQKTGVDYTKIFSPAVKHTTIRVILSITAALDLVLEQLDVTTAFLHGYLDEKIYMQQPTGFVEKGKEDQVCLLKRSLYGLKQSPRQWYKRFDQYVVSNGFIKSSYDSCLYFRRCKKGNYMYLLLYVDDMLIACQDKGEIEATKSMLKREFEMKELGEAKKILGMQITRNRELKQLKLCQTDYAKKVLKNYAMEDCKPVKAPFAAHFKLSAEDSPKTDEEAVFMTHVPYANYVWSLMYLMVCTRPDLAYGVSVVSRYLSNPGKAHWEGVKWILRYLKGTADHGLVFGKDVIHGSVQIEGYVDADFAKDLDKCRSITSFVFKCLGSVISWKSHLQSVIALSTTEAEYMSLCEAVKEALWLSRMVRELGMKVITPIVHCDNQGALQLAKNSVFHERTKHIRVKWLFIREEVNHKRIQVIKIDTQQNMADVLTKSLPGVKFDFCKSRMGVA</sequence>
<dbReference type="PANTHER" id="PTHR11439:SF491">
    <property type="entry name" value="INTEGRASE CATALYTIC DOMAIN-CONTAINING PROTEIN"/>
    <property type="match status" value="1"/>
</dbReference>
<keyword evidence="4" id="KW-1185">Reference proteome</keyword>
<dbReference type="Pfam" id="PF07727">
    <property type="entry name" value="RVT_2"/>
    <property type="match status" value="1"/>
</dbReference>
<evidence type="ECO:0000259" key="2">
    <source>
        <dbReference type="Pfam" id="PF25597"/>
    </source>
</evidence>
<dbReference type="EMBL" id="JAUHHV010000009">
    <property type="protein sequence ID" value="KAK1413090.1"/>
    <property type="molecule type" value="Genomic_DNA"/>
</dbReference>
<proteinExistence type="predicted"/>
<dbReference type="InterPro" id="IPR043502">
    <property type="entry name" value="DNA/RNA_pol_sf"/>
</dbReference>
<feature type="domain" description="Retroviral polymerase SH3-like" evidence="2">
    <location>
        <begin position="23"/>
        <end position="81"/>
    </location>
</feature>
<dbReference type="SUPFAM" id="SSF56672">
    <property type="entry name" value="DNA/RNA polymerases"/>
    <property type="match status" value="1"/>
</dbReference>
<evidence type="ECO:0000313" key="3">
    <source>
        <dbReference type="EMBL" id="KAK1413090.1"/>
    </source>
</evidence>
<dbReference type="Proteomes" id="UP001229421">
    <property type="component" value="Unassembled WGS sequence"/>
</dbReference>
<reference evidence="3" key="1">
    <citation type="journal article" date="2023" name="bioRxiv">
        <title>Improved chromosome-level genome assembly for marigold (Tagetes erecta).</title>
        <authorList>
            <person name="Jiang F."/>
            <person name="Yuan L."/>
            <person name="Wang S."/>
            <person name="Wang H."/>
            <person name="Xu D."/>
            <person name="Wang A."/>
            <person name="Fan W."/>
        </authorList>
    </citation>
    <scope>NUCLEOTIDE SEQUENCE</scope>
    <source>
        <strain evidence="3">WSJ</strain>
        <tissue evidence="3">Leaf</tissue>
    </source>
</reference>
<dbReference type="PANTHER" id="PTHR11439">
    <property type="entry name" value="GAG-POL-RELATED RETROTRANSPOSON"/>
    <property type="match status" value="1"/>
</dbReference>
<name>A0AAD8JYB1_TARER</name>
<evidence type="ECO:0008006" key="5">
    <source>
        <dbReference type="Google" id="ProtNLM"/>
    </source>
</evidence>
<dbReference type="CDD" id="cd09272">
    <property type="entry name" value="RNase_HI_RT_Ty1"/>
    <property type="match status" value="1"/>
</dbReference>